<dbReference type="Pfam" id="PF03756">
    <property type="entry name" value="AfsA"/>
    <property type="match status" value="2"/>
</dbReference>
<evidence type="ECO:0000259" key="1">
    <source>
        <dbReference type="Pfam" id="PF03756"/>
    </source>
</evidence>
<feature type="domain" description="A-factor biosynthesis hotdog" evidence="1">
    <location>
        <begin position="187"/>
        <end position="246"/>
    </location>
</feature>
<dbReference type="InterPro" id="IPR047757">
    <property type="entry name" value="AfsA-like"/>
</dbReference>
<dbReference type="NCBIfam" id="NF041195">
    <property type="entry name" value="ScbA_BarX_GamBu"/>
    <property type="match status" value="1"/>
</dbReference>
<comment type="caution">
    <text evidence="2">The sequence shown here is derived from an EMBL/GenBank/DDBJ whole genome shotgun (WGS) entry which is preliminary data.</text>
</comment>
<dbReference type="Gene3D" id="3.10.129.10">
    <property type="entry name" value="Hotdog Thioesterase"/>
    <property type="match status" value="1"/>
</dbReference>
<protein>
    <submittedName>
        <fullName evidence="2">Gamma-butyrolactone biosynthesis protein ScbA</fullName>
    </submittedName>
</protein>
<organism evidence="2 3">
    <name type="scientific">Streptomyces gulbargensis</name>
    <dbReference type="NCBI Taxonomy" id="364901"/>
    <lineage>
        <taxon>Bacteria</taxon>
        <taxon>Bacillati</taxon>
        <taxon>Actinomycetota</taxon>
        <taxon>Actinomycetes</taxon>
        <taxon>Kitasatosporales</taxon>
        <taxon>Streptomycetaceae</taxon>
        <taxon>Streptomyces</taxon>
    </lineage>
</organism>
<gene>
    <name evidence="2" type="primary">scbA_2</name>
    <name evidence="2" type="ORF">GCM10022244_58160</name>
</gene>
<evidence type="ECO:0000313" key="2">
    <source>
        <dbReference type="EMBL" id="GAA3942687.1"/>
    </source>
</evidence>
<dbReference type="RefSeq" id="WP_345288236.1">
    <property type="nucleotide sequence ID" value="NZ_BAABAJ010000035.1"/>
</dbReference>
<sequence>MPKAMLSDRRRHTHVVHRIAAPVRSVPKEFVHLHQQDSVLLTKWSALGGDRYAVTARWPEGGVFGDSVPMLLTQTIRQSSLLIGHAELGVPLTHQTLMEWMDFTVSGDFYEPENKPDNLFILLTFKPNNPRSLRVELSILSEGRLVAESLLDFSWIAPGAYRRLRGEHADVAWGTAAVPAPLPAHVVGCSRDDEVVLSPSGQVNRWELRMDVSNAALYDHKVDHVPGLALIEAAYQAAHAVTGPGHTPIRVMSTFDRYVEFDAPCWIDAVVVPSPDENVVRVEITGVQNEERTFSVTMDCPR</sequence>
<name>A0ABP7NC04_9ACTN</name>
<reference evidence="3" key="1">
    <citation type="journal article" date="2019" name="Int. J. Syst. Evol. Microbiol.">
        <title>The Global Catalogue of Microorganisms (GCM) 10K type strain sequencing project: providing services to taxonomists for standard genome sequencing and annotation.</title>
        <authorList>
            <consortium name="The Broad Institute Genomics Platform"/>
            <consortium name="The Broad Institute Genome Sequencing Center for Infectious Disease"/>
            <person name="Wu L."/>
            <person name="Ma J."/>
        </authorList>
    </citation>
    <scope>NUCLEOTIDE SEQUENCE [LARGE SCALE GENOMIC DNA]</scope>
    <source>
        <strain evidence="3">JCM 16956</strain>
    </source>
</reference>
<dbReference type="EMBL" id="BAABAJ010000035">
    <property type="protein sequence ID" value="GAA3942687.1"/>
    <property type="molecule type" value="Genomic_DNA"/>
</dbReference>
<evidence type="ECO:0000313" key="3">
    <source>
        <dbReference type="Proteomes" id="UP001501000"/>
    </source>
</evidence>
<dbReference type="InterPro" id="IPR005509">
    <property type="entry name" value="AfsA_hotdog_dom"/>
</dbReference>
<feature type="domain" description="A-factor biosynthesis hotdog" evidence="1">
    <location>
        <begin position="30"/>
        <end position="148"/>
    </location>
</feature>
<proteinExistence type="predicted"/>
<dbReference type="Proteomes" id="UP001501000">
    <property type="component" value="Unassembled WGS sequence"/>
</dbReference>
<accession>A0ABP7NC04</accession>
<keyword evidence="3" id="KW-1185">Reference proteome</keyword>